<dbReference type="Proteomes" id="UP000064137">
    <property type="component" value="Chromosome"/>
</dbReference>
<keyword evidence="2" id="KW-0285">Flavoprotein</keyword>
<comment type="cofactor">
    <cofactor evidence="1">
        <name>FAD</name>
        <dbReference type="ChEBI" id="CHEBI:57692"/>
    </cofactor>
</comment>
<dbReference type="CDD" id="cd03478">
    <property type="entry name" value="Rieske_AIFL_N"/>
    <property type="match status" value="1"/>
</dbReference>
<dbReference type="KEGG" id="por:APT59_03980"/>
<dbReference type="InterPro" id="IPR036922">
    <property type="entry name" value="Rieske_2Fe-2S_sf"/>
</dbReference>
<dbReference type="GO" id="GO:0005737">
    <property type="term" value="C:cytoplasm"/>
    <property type="evidence" value="ECO:0007669"/>
    <property type="project" value="TreeGrafter"/>
</dbReference>
<keyword evidence="3" id="KW-0001">2Fe-2S</keyword>
<dbReference type="InterPro" id="IPR016156">
    <property type="entry name" value="FAD/NAD-linked_Rdtase_dimer_sf"/>
</dbReference>
<evidence type="ECO:0000256" key="1">
    <source>
        <dbReference type="ARBA" id="ARBA00001974"/>
    </source>
</evidence>
<evidence type="ECO:0000256" key="8">
    <source>
        <dbReference type="ARBA" id="ARBA00023014"/>
    </source>
</evidence>
<evidence type="ECO:0000259" key="9">
    <source>
        <dbReference type="PROSITE" id="PS51296"/>
    </source>
</evidence>
<dbReference type="EMBL" id="CP013987">
    <property type="protein sequence ID" value="ALZ83401.1"/>
    <property type="molecule type" value="Genomic_DNA"/>
</dbReference>
<name>A0A0U4XQC2_9PSED</name>
<dbReference type="AlphaFoldDB" id="A0A0U4XQC2"/>
<evidence type="ECO:0000256" key="4">
    <source>
        <dbReference type="ARBA" id="ARBA00022723"/>
    </source>
</evidence>
<evidence type="ECO:0000256" key="7">
    <source>
        <dbReference type="ARBA" id="ARBA00023004"/>
    </source>
</evidence>
<gene>
    <name evidence="10" type="ORF">APT59_03980</name>
</gene>
<evidence type="ECO:0000313" key="10">
    <source>
        <dbReference type="EMBL" id="ALZ83401.1"/>
    </source>
</evidence>
<evidence type="ECO:0000313" key="11">
    <source>
        <dbReference type="Proteomes" id="UP000064137"/>
    </source>
</evidence>
<dbReference type="RefSeq" id="WP_059313660.1">
    <property type="nucleotide sequence ID" value="NZ_CP013987.1"/>
</dbReference>
<keyword evidence="7" id="KW-0408">Iron</keyword>
<reference evidence="10 11" key="1">
    <citation type="submission" date="2016-01" db="EMBL/GenBank/DDBJ databases">
        <title>Annotation of Pseudomonas oryzihabitans USDA-ARS-USMARC-56511.</title>
        <authorList>
            <person name="Harhay G.P."/>
            <person name="Harhay D.M."/>
            <person name="Smith T.P.L."/>
            <person name="Bono J.L."/>
            <person name="Heaton M.P."/>
            <person name="Clawson M.L."/>
            <person name="Chitko-Mckown C.G."/>
            <person name="Capik S.F."/>
            <person name="DeDonder K.D."/>
            <person name="Apley M.D."/>
            <person name="Lubbers B.V."/>
            <person name="White B.J."/>
            <person name="Larson R.L."/>
        </authorList>
    </citation>
    <scope>NUCLEOTIDE SEQUENCE [LARGE SCALE GENOMIC DNA]</scope>
    <source>
        <strain evidence="10 11">USDA-ARS-USMARC-56511</strain>
    </source>
</reference>
<proteinExistence type="predicted"/>
<dbReference type="InterPro" id="IPR017941">
    <property type="entry name" value="Rieske_2Fe-2S"/>
</dbReference>
<organism evidence="10 11">
    <name type="scientific">Pseudomonas oryzihabitans</name>
    <dbReference type="NCBI Taxonomy" id="47885"/>
    <lineage>
        <taxon>Bacteria</taxon>
        <taxon>Pseudomonadati</taxon>
        <taxon>Pseudomonadota</taxon>
        <taxon>Gammaproteobacteria</taxon>
        <taxon>Pseudomonadales</taxon>
        <taxon>Pseudomonadaceae</taxon>
        <taxon>Pseudomonas</taxon>
    </lineage>
</organism>
<dbReference type="OrthoDB" id="9800167at2"/>
<dbReference type="PRINTS" id="PR00411">
    <property type="entry name" value="PNDRDTASEI"/>
</dbReference>
<dbReference type="PANTHER" id="PTHR43557:SF2">
    <property type="entry name" value="RIESKE DOMAIN-CONTAINING PROTEIN-RELATED"/>
    <property type="match status" value="1"/>
</dbReference>
<keyword evidence="4" id="KW-0479">Metal-binding</keyword>
<evidence type="ECO:0000256" key="2">
    <source>
        <dbReference type="ARBA" id="ARBA00022630"/>
    </source>
</evidence>
<dbReference type="SUPFAM" id="SSF50022">
    <property type="entry name" value="ISP domain"/>
    <property type="match status" value="1"/>
</dbReference>
<dbReference type="Gene3D" id="3.50.50.60">
    <property type="entry name" value="FAD/NAD(P)-binding domain"/>
    <property type="match status" value="2"/>
</dbReference>
<dbReference type="PANTHER" id="PTHR43557">
    <property type="entry name" value="APOPTOSIS-INDUCING FACTOR 1"/>
    <property type="match status" value="1"/>
</dbReference>
<dbReference type="SUPFAM" id="SSF55424">
    <property type="entry name" value="FAD/NAD-linked reductases, dimerisation (C-terminal) domain"/>
    <property type="match status" value="1"/>
</dbReference>
<dbReference type="GO" id="GO:0016651">
    <property type="term" value="F:oxidoreductase activity, acting on NAD(P)H"/>
    <property type="evidence" value="ECO:0007669"/>
    <property type="project" value="TreeGrafter"/>
</dbReference>
<dbReference type="Gene3D" id="2.102.10.10">
    <property type="entry name" value="Rieske [2Fe-2S] iron-sulphur domain"/>
    <property type="match status" value="1"/>
</dbReference>
<feature type="domain" description="Rieske" evidence="9">
    <location>
        <begin position="5"/>
        <end position="100"/>
    </location>
</feature>
<dbReference type="InterPro" id="IPR050446">
    <property type="entry name" value="FAD-oxidoreductase/Apoptosis"/>
</dbReference>
<evidence type="ECO:0000256" key="5">
    <source>
        <dbReference type="ARBA" id="ARBA00022827"/>
    </source>
</evidence>
<keyword evidence="6" id="KW-0560">Oxidoreductase</keyword>
<dbReference type="PRINTS" id="PR00368">
    <property type="entry name" value="FADPNR"/>
</dbReference>
<accession>A0A0U4XQC2</accession>
<keyword evidence="8" id="KW-0411">Iron-sulfur</keyword>
<dbReference type="InterPro" id="IPR023753">
    <property type="entry name" value="FAD/NAD-binding_dom"/>
</dbReference>
<protein>
    <submittedName>
        <fullName evidence="10">Pyridine nucleotide-disulfide oxidoreductase</fullName>
    </submittedName>
</protein>
<dbReference type="GO" id="GO:0051537">
    <property type="term" value="F:2 iron, 2 sulfur cluster binding"/>
    <property type="evidence" value="ECO:0007669"/>
    <property type="project" value="UniProtKB-KW"/>
</dbReference>
<evidence type="ECO:0000256" key="6">
    <source>
        <dbReference type="ARBA" id="ARBA00023002"/>
    </source>
</evidence>
<dbReference type="GO" id="GO:0046872">
    <property type="term" value="F:metal ion binding"/>
    <property type="evidence" value="ECO:0007669"/>
    <property type="project" value="UniProtKB-KW"/>
</dbReference>
<evidence type="ECO:0000256" key="3">
    <source>
        <dbReference type="ARBA" id="ARBA00022714"/>
    </source>
</evidence>
<dbReference type="InterPro" id="IPR036188">
    <property type="entry name" value="FAD/NAD-bd_sf"/>
</dbReference>
<dbReference type="Gene3D" id="3.30.390.30">
    <property type="match status" value="1"/>
</dbReference>
<dbReference type="Pfam" id="PF07992">
    <property type="entry name" value="Pyr_redox_2"/>
    <property type="match status" value="1"/>
</dbReference>
<keyword evidence="5" id="KW-0274">FAD</keyword>
<sequence length="509" mass="54632">MNTLHPVARLADLREDRGTAVEIEDTTILLLRVGDEVRAFQANCPHAGAPLAEGAVCQGRLVCPWHKASFAVDDGSLCEPPALDALQRYPVEVRDGEVLVGTEPLPAQAAEIQRDERLFVVVGAGAAGTAAAAALREFGFGGRLVLIGQEPGEPYDRTALSKFVLQGDKAPEEAPPLRDADFFRQQHIERLHAEVVRLDAQVRQLELSNGQTLDYDGCVLATGGEPKPLAVPGANLQGIHLLRTRADAAAILADLPDEGRAVIIGASFIGLEAASALRKQGLAVDVVSPASLPFVKQMGETLGQHFKTLHEANGVTFHAPHEVVGFEGEGQVRQVRLKDGTRLPADVVLVGTGIAPATAFLANLPLADDGSIPVDAQLKAAEGLYAAGDLATFPYAGRPTRIEHWRLAQQHGRLAARNLLGQAEAYADVPFFWTLHHGKRYEYLGHPRQWDDMHLDGSLGDQTFVALLLAEDLVVGVVACQRERATAVLSQLMRQPLTRARALEILAAS</sequence>
<dbReference type="Pfam" id="PF00355">
    <property type="entry name" value="Rieske"/>
    <property type="match status" value="1"/>
</dbReference>
<dbReference type="SUPFAM" id="SSF51905">
    <property type="entry name" value="FAD/NAD(P)-binding domain"/>
    <property type="match status" value="1"/>
</dbReference>
<dbReference type="PROSITE" id="PS51296">
    <property type="entry name" value="RIESKE"/>
    <property type="match status" value="1"/>
</dbReference>